<evidence type="ECO:0000313" key="2">
    <source>
        <dbReference type="EMBL" id="TEY78286.1"/>
    </source>
</evidence>
<evidence type="ECO:0000313" key="3">
    <source>
        <dbReference type="Proteomes" id="UP000297299"/>
    </source>
</evidence>
<sequence length="278" mass="32374">MVHNPKLQHDANFNSELQFGHNLNRGRARRYTQHKNPTSKVEDCNSGGGAEFRKHRRYRRSKIACNSGGFQFEGEVETNFPSIYILNLFNVDILQAPFERKFFFRTSKGQTIMPGLCRLDSGSDIPTRRWVKEARREAEISTNFKSPSSYSLSGHAMKFTGIVRNLVFNPEGFSTIYRRDFLVCDQLDSFVDFIIGAKFLLEEWQVLFGNMKRRIAGWFSHKKEMPAEQAEAQFLKDNQDKEAQEAELRRQDKKDAQHAREKEARRKQQDTNKSHVSQ</sequence>
<comment type="caution">
    <text evidence="2">The sequence shown here is derived from an EMBL/GenBank/DDBJ whole genome shotgun (WGS) entry which is preliminary data.</text>
</comment>
<organism evidence="2 3">
    <name type="scientific">Botryotinia calthae</name>
    <dbReference type="NCBI Taxonomy" id="38488"/>
    <lineage>
        <taxon>Eukaryota</taxon>
        <taxon>Fungi</taxon>
        <taxon>Dikarya</taxon>
        <taxon>Ascomycota</taxon>
        <taxon>Pezizomycotina</taxon>
        <taxon>Leotiomycetes</taxon>
        <taxon>Helotiales</taxon>
        <taxon>Sclerotiniaceae</taxon>
        <taxon>Botryotinia</taxon>
    </lineage>
</organism>
<feature type="region of interest" description="Disordered" evidence="1">
    <location>
        <begin position="237"/>
        <end position="278"/>
    </location>
</feature>
<accession>A0A4Y8DBD4</accession>
<keyword evidence="3" id="KW-1185">Reference proteome</keyword>
<protein>
    <submittedName>
        <fullName evidence="2">Uncharacterized protein</fullName>
    </submittedName>
</protein>
<proteinExistence type="predicted"/>
<dbReference type="AlphaFoldDB" id="A0A4Y8DBD4"/>
<evidence type="ECO:0000256" key="1">
    <source>
        <dbReference type="SAM" id="MobiDB-lite"/>
    </source>
</evidence>
<reference evidence="2 3" key="1">
    <citation type="submission" date="2017-11" db="EMBL/GenBank/DDBJ databases">
        <title>Comparative genomics of Botrytis spp.</title>
        <authorList>
            <person name="Valero-Jimenez C.A."/>
            <person name="Tapia P."/>
            <person name="Veloso J."/>
            <person name="Silva-Moreno E."/>
            <person name="Staats M."/>
            <person name="Valdes J.H."/>
            <person name="Van Kan J.A.L."/>
        </authorList>
    </citation>
    <scope>NUCLEOTIDE SEQUENCE [LARGE SCALE GENOMIC DNA]</scope>
    <source>
        <strain evidence="2 3">MUCL2830</strain>
    </source>
</reference>
<dbReference type="Proteomes" id="UP000297299">
    <property type="component" value="Unassembled WGS sequence"/>
</dbReference>
<name>A0A4Y8DBD4_9HELO</name>
<dbReference type="OrthoDB" id="5425834at2759"/>
<dbReference type="EMBL" id="PHWZ01000050">
    <property type="protein sequence ID" value="TEY78286.1"/>
    <property type="molecule type" value="Genomic_DNA"/>
</dbReference>
<gene>
    <name evidence="2" type="ORF">BOTCAL_0050g00170</name>
</gene>